<dbReference type="Proteomes" id="UP001107558">
    <property type="component" value="Chromosome 4"/>
</dbReference>
<organism evidence="10 11">
    <name type="scientific">Polypedilum vanderplanki</name>
    <name type="common">Sleeping chironomid midge</name>
    <dbReference type="NCBI Taxonomy" id="319348"/>
    <lineage>
        <taxon>Eukaryota</taxon>
        <taxon>Metazoa</taxon>
        <taxon>Ecdysozoa</taxon>
        <taxon>Arthropoda</taxon>
        <taxon>Hexapoda</taxon>
        <taxon>Insecta</taxon>
        <taxon>Pterygota</taxon>
        <taxon>Neoptera</taxon>
        <taxon>Endopterygota</taxon>
        <taxon>Diptera</taxon>
        <taxon>Nematocera</taxon>
        <taxon>Chironomoidea</taxon>
        <taxon>Chironomidae</taxon>
        <taxon>Chironominae</taxon>
        <taxon>Polypedilum</taxon>
        <taxon>Polypedilum</taxon>
    </lineage>
</organism>
<feature type="transmembrane region" description="Helical" evidence="9">
    <location>
        <begin position="409"/>
        <end position="430"/>
    </location>
</feature>
<evidence type="ECO:0000256" key="7">
    <source>
        <dbReference type="ARBA" id="ARBA00023180"/>
    </source>
</evidence>
<evidence type="ECO:0000313" key="11">
    <source>
        <dbReference type="Proteomes" id="UP001107558"/>
    </source>
</evidence>
<evidence type="ECO:0000256" key="6">
    <source>
        <dbReference type="ARBA" id="ARBA00023170"/>
    </source>
</evidence>
<accession>A0A9J6BGK3</accession>
<dbReference type="Gene3D" id="1.10.287.70">
    <property type="match status" value="1"/>
</dbReference>
<evidence type="ECO:0000256" key="9">
    <source>
        <dbReference type="SAM" id="Phobius"/>
    </source>
</evidence>
<protein>
    <submittedName>
        <fullName evidence="10">Uncharacterized protein</fullName>
    </submittedName>
</protein>
<reference evidence="10" key="1">
    <citation type="submission" date="2021-03" db="EMBL/GenBank/DDBJ databases">
        <title>Chromosome level genome of the anhydrobiotic midge Polypedilum vanderplanki.</title>
        <authorList>
            <person name="Yoshida Y."/>
            <person name="Kikawada T."/>
            <person name="Gusev O."/>
        </authorList>
    </citation>
    <scope>NUCLEOTIDE SEQUENCE</scope>
    <source>
        <strain evidence="10">NIAS01</strain>
        <tissue evidence="10">Whole body or cell culture</tissue>
    </source>
</reference>
<keyword evidence="11" id="KW-1185">Reference proteome</keyword>
<dbReference type="OrthoDB" id="8050636at2759"/>
<evidence type="ECO:0000256" key="3">
    <source>
        <dbReference type="ARBA" id="ARBA00022692"/>
    </source>
</evidence>
<comment type="caution">
    <text evidence="10">The sequence shown here is derived from an EMBL/GenBank/DDBJ whole genome shotgun (WGS) entry which is preliminary data.</text>
</comment>
<dbReference type="GO" id="GO:0005886">
    <property type="term" value="C:plasma membrane"/>
    <property type="evidence" value="ECO:0007669"/>
    <property type="project" value="UniProtKB-SubCell"/>
</dbReference>
<keyword evidence="5 9" id="KW-0472">Membrane</keyword>
<evidence type="ECO:0000256" key="5">
    <source>
        <dbReference type="ARBA" id="ARBA00023136"/>
    </source>
</evidence>
<feature type="coiled-coil region" evidence="8">
    <location>
        <begin position="430"/>
        <end position="457"/>
    </location>
</feature>
<keyword evidence="4 9" id="KW-1133">Transmembrane helix</keyword>
<keyword evidence="8" id="KW-0175">Coiled coil</keyword>
<keyword evidence="7" id="KW-0325">Glycoprotein</keyword>
<evidence type="ECO:0000256" key="1">
    <source>
        <dbReference type="ARBA" id="ARBA00004651"/>
    </source>
</evidence>
<evidence type="ECO:0000313" key="10">
    <source>
        <dbReference type="EMBL" id="KAG5668719.1"/>
    </source>
</evidence>
<feature type="transmembrane region" description="Helical" evidence="9">
    <location>
        <begin position="215"/>
        <end position="234"/>
    </location>
</feature>
<dbReference type="InterPro" id="IPR052192">
    <property type="entry name" value="Insect_Ionotropic_Sensory_Rcpt"/>
</dbReference>
<name>A0A9J6BGK3_POLVA</name>
<evidence type="ECO:0000256" key="2">
    <source>
        <dbReference type="ARBA" id="ARBA00022475"/>
    </source>
</evidence>
<sequence>MYSYFICEQNSSTLELVTHEWFEYGSCNKRQLVTLNKFDINSMKWQKNLTNHEKFKNFNQCEIKVQDHHSKNATTIKTKSFHAPFMRAVADYANFTLNFTLSQVNDTNLEIRAGFIILYYKYSISSFYRTINLGLIVTDGELYTDYEKLLLPFDMTTWILLFNTFGIAFLVIFIVYRMKKSFQNIVFGEHIKIPSLNVISSFFGIPQARLPKNSFARYILMMFIIFCLIIRTAYQGVLFDYMNSDMRKPRAKTIDEVFEKKFTIIGHNSNLGHAFVKSLSSDKKDKVQLNAINIDFYHETISEILKENQPKIAIITEEHLEMVLMGVFKIKPHRVEGNVFSISVGLGMNKNHFMYDSVEEVMRIALASGIFNEHLNYFRWRIGHTRFSMSSVCDKKALTLDNLRYGFNIWLIACGFAIFIFFLEIVVCKISKKIQKLKRLNKKMEVQNNNSNDLQKIRQIKLLKNKLEFRKSQKSLKNSSTNDIDVKFIKVTGSRTEIDEYIEMKMLKYNNENEKFKNVNTNVNNDSKEETNQSTNMKILSKKIKNNYLI</sequence>
<dbReference type="EMBL" id="JADBJN010000004">
    <property type="protein sequence ID" value="KAG5668719.1"/>
    <property type="molecule type" value="Genomic_DNA"/>
</dbReference>
<evidence type="ECO:0000256" key="8">
    <source>
        <dbReference type="SAM" id="Coils"/>
    </source>
</evidence>
<dbReference type="AlphaFoldDB" id="A0A9J6BGK3"/>
<evidence type="ECO:0000256" key="4">
    <source>
        <dbReference type="ARBA" id="ARBA00022989"/>
    </source>
</evidence>
<keyword evidence="2" id="KW-1003">Cell membrane</keyword>
<comment type="subcellular location">
    <subcellularLocation>
        <location evidence="1">Cell membrane</location>
        <topology evidence="1">Multi-pass membrane protein</topology>
    </subcellularLocation>
</comment>
<keyword evidence="3 9" id="KW-0812">Transmembrane</keyword>
<feature type="transmembrane region" description="Helical" evidence="9">
    <location>
        <begin position="158"/>
        <end position="176"/>
    </location>
</feature>
<dbReference type="PANTHER" id="PTHR42643:SF30">
    <property type="entry name" value="IONOTROPIC RECEPTOR 40A-RELATED"/>
    <property type="match status" value="1"/>
</dbReference>
<dbReference type="PANTHER" id="PTHR42643">
    <property type="entry name" value="IONOTROPIC RECEPTOR 20A-RELATED"/>
    <property type="match status" value="1"/>
</dbReference>
<gene>
    <name evidence="10" type="ORF">PVAND_016647</name>
</gene>
<keyword evidence="6" id="KW-0675">Receptor</keyword>
<proteinExistence type="predicted"/>